<sequence>MSSTVEVAISTETAKYAPDSPQWRREVADLHTALQRETGTVTTPSMIDPMIDYRL</sequence>
<evidence type="ECO:0000313" key="2">
    <source>
        <dbReference type="Proteomes" id="UP001171902"/>
    </source>
</evidence>
<protein>
    <submittedName>
        <fullName evidence="1">Uncharacterized protein</fullName>
    </submittedName>
</protein>
<keyword evidence="2" id="KW-1185">Reference proteome</keyword>
<evidence type="ECO:0000313" key="1">
    <source>
        <dbReference type="EMBL" id="MDN3241115.1"/>
    </source>
</evidence>
<dbReference type="Proteomes" id="UP001171902">
    <property type="component" value="Unassembled WGS sequence"/>
</dbReference>
<gene>
    <name evidence="1" type="ORF">QWI33_15395</name>
</gene>
<organism evidence="1 2">
    <name type="scientific">Glycomyces tritici</name>
    <dbReference type="NCBI Taxonomy" id="2665176"/>
    <lineage>
        <taxon>Bacteria</taxon>
        <taxon>Bacillati</taxon>
        <taxon>Actinomycetota</taxon>
        <taxon>Actinomycetes</taxon>
        <taxon>Glycomycetales</taxon>
        <taxon>Glycomycetaceae</taxon>
        <taxon>Glycomyces</taxon>
    </lineage>
</organism>
<name>A0ABT7YR69_9ACTN</name>
<accession>A0ABT7YR69</accession>
<dbReference type="EMBL" id="JAUEMJ010000004">
    <property type="protein sequence ID" value="MDN3241115.1"/>
    <property type="molecule type" value="Genomic_DNA"/>
</dbReference>
<dbReference type="RefSeq" id="WP_289958030.1">
    <property type="nucleotide sequence ID" value="NZ_JAUEMJ010000004.1"/>
</dbReference>
<reference evidence="1" key="1">
    <citation type="submission" date="2023-06" db="EMBL/GenBank/DDBJ databases">
        <title>Gycomyces niveus sp.nov., a novel actinomycete isolated from soil in Shouguang.</title>
        <authorList>
            <person name="Yang X."/>
            <person name="Zhao J."/>
        </authorList>
    </citation>
    <scope>NUCLEOTIDE SEQUENCE</scope>
    <source>
        <strain evidence="1">NEAU C2</strain>
    </source>
</reference>
<proteinExistence type="predicted"/>
<comment type="caution">
    <text evidence="1">The sequence shown here is derived from an EMBL/GenBank/DDBJ whole genome shotgun (WGS) entry which is preliminary data.</text>
</comment>